<keyword evidence="12" id="KW-1185">Reference proteome</keyword>
<dbReference type="Gene3D" id="3.90.1150.10">
    <property type="entry name" value="Aspartate Aminotransferase, domain 1"/>
    <property type="match status" value="1"/>
</dbReference>
<name>A0A3G1L2T7_FORW1</name>
<dbReference type="PANTHER" id="PTHR42885">
    <property type="entry name" value="HISTIDINOL-PHOSPHATE AMINOTRANSFERASE-RELATED"/>
    <property type="match status" value="1"/>
</dbReference>
<comment type="pathway">
    <text evidence="3">Cofactor biosynthesis; adenosylcobalamin biosynthesis.</text>
</comment>
<dbReference type="GO" id="GO:0048472">
    <property type="term" value="F:threonine-phosphate decarboxylase activity"/>
    <property type="evidence" value="ECO:0007669"/>
    <property type="project" value="UniProtKB-EC"/>
</dbReference>
<evidence type="ECO:0000256" key="2">
    <source>
        <dbReference type="ARBA" id="ARBA00003444"/>
    </source>
</evidence>
<keyword evidence="6" id="KW-0663">Pyridoxal phosphate</keyword>
<protein>
    <recommendedName>
        <fullName evidence="4">threonine-phosphate decarboxylase</fullName>
        <ecNumber evidence="4">4.1.1.81</ecNumber>
    </recommendedName>
    <alternativeName>
        <fullName evidence="8">L-threonine-O-3-phosphate decarboxylase</fullName>
    </alternativeName>
</protein>
<feature type="domain" description="Aminotransferase class I/classII large" evidence="10">
    <location>
        <begin position="14"/>
        <end position="348"/>
    </location>
</feature>
<accession>A0A3G1L2T7</accession>
<dbReference type="Proteomes" id="UP000323521">
    <property type="component" value="Chromosome"/>
</dbReference>
<dbReference type="CDD" id="cd00609">
    <property type="entry name" value="AAT_like"/>
    <property type="match status" value="1"/>
</dbReference>
<evidence type="ECO:0000256" key="9">
    <source>
        <dbReference type="ARBA" id="ARBA00048531"/>
    </source>
</evidence>
<evidence type="ECO:0000259" key="10">
    <source>
        <dbReference type="Pfam" id="PF00155"/>
    </source>
</evidence>
<sequence length="356" mass="40337">MNFHGGDIYSCQGEVLDFSSNINPLGVPESFRMALCEKITDFTRYPDIQYRALRAELAEYLGFDDPELVIPGNGAVEIIYKTILALESARMINLSPTFSEYARAARQNGVEVIDLNIYDASFTDLDFSLLFAALIPNSLVVLCNPNNPTGTFVEREKMCFLARELAQKDCFLLIDEAFIEFTDHYPENSMIGELGHYPNVILIRAATKFFGMPGIRLGFGVSKNKQLIRGIREHLEPWNVNAAAVLAGCTVYRDQEYITASRAWVKEEREFLFHQLSKIDGLTVYPSKANYHLAKISRGKMDAWALKNRLLEKGVLIRTPDGFNYLSAYHFRLAVKDRPSNQRLVEVLREVLSCHG</sequence>
<dbReference type="NCBIfam" id="TIGR01140">
    <property type="entry name" value="L_thr_O3P_dcar"/>
    <property type="match status" value="1"/>
</dbReference>
<dbReference type="OrthoDB" id="9813612at2"/>
<dbReference type="EC" id="4.1.1.81" evidence="4"/>
<comment type="function">
    <text evidence="2">Decarboxylates L-threonine-O-3-phosphate to yield (R)-1-amino-2-propanol O-2-phosphate, the precursor for the linkage between the nucleotide loop and the corrin ring in cobalamin.</text>
</comment>
<evidence type="ECO:0000256" key="4">
    <source>
        <dbReference type="ARBA" id="ARBA00012285"/>
    </source>
</evidence>
<dbReference type="InterPro" id="IPR015422">
    <property type="entry name" value="PyrdxlP-dep_Trfase_small"/>
</dbReference>
<dbReference type="Pfam" id="PF00155">
    <property type="entry name" value="Aminotran_1_2"/>
    <property type="match status" value="1"/>
</dbReference>
<dbReference type="InterPro" id="IPR015421">
    <property type="entry name" value="PyrdxlP-dep_Trfase_major"/>
</dbReference>
<comment type="cofactor">
    <cofactor evidence="1">
        <name>pyridoxal 5'-phosphate</name>
        <dbReference type="ChEBI" id="CHEBI:597326"/>
    </cofactor>
</comment>
<dbReference type="InterPro" id="IPR005860">
    <property type="entry name" value="CobD"/>
</dbReference>
<organism evidence="11 12">
    <name type="scientific">Formimonas warabiya</name>
    <dbReference type="NCBI Taxonomy" id="1761012"/>
    <lineage>
        <taxon>Bacteria</taxon>
        <taxon>Bacillati</taxon>
        <taxon>Bacillota</taxon>
        <taxon>Clostridia</taxon>
        <taxon>Eubacteriales</taxon>
        <taxon>Peptococcaceae</taxon>
        <taxon>Candidatus Formimonas</taxon>
    </lineage>
</organism>
<keyword evidence="7" id="KW-0456">Lyase</keyword>
<evidence type="ECO:0000313" key="11">
    <source>
        <dbReference type="EMBL" id="ATW28977.1"/>
    </source>
</evidence>
<evidence type="ECO:0000256" key="6">
    <source>
        <dbReference type="ARBA" id="ARBA00022898"/>
    </source>
</evidence>
<dbReference type="EMBL" id="CP017634">
    <property type="protein sequence ID" value="ATW28977.1"/>
    <property type="molecule type" value="Genomic_DNA"/>
</dbReference>
<evidence type="ECO:0000256" key="5">
    <source>
        <dbReference type="ARBA" id="ARBA00022573"/>
    </source>
</evidence>
<evidence type="ECO:0000256" key="8">
    <source>
        <dbReference type="ARBA" id="ARBA00029996"/>
    </source>
</evidence>
<dbReference type="AlphaFoldDB" id="A0A3G1L2T7"/>
<evidence type="ECO:0000256" key="3">
    <source>
        <dbReference type="ARBA" id="ARBA00004953"/>
    </source>
</evidence>
<proteinExistence type="predicted"/>
<dbReference type="UniPathway" id="UPA00148"/>
<dbReference type="SUPFAM" id="SSF53383">
    <property type="entry name" value="PLP-dependent transferases"/>
    <property type="match status" value="1"/>
</dbReference>
<reference evidence="11 12" key="1">
    <citation type="submission" date="2016-10" db="EMBL/GenBank/DDBJ databases">
        <title>Complete Genome Sequence of Peptococcaceae strain DCMF.</title>
        <authorList>
            <person name="Edwards R.J."/>
            <person name="Holland S.I."/>
            <person name="Deshpande N.P."/>
            <person name="Wong Y.K."/>
            <person name="Ertan H."/>
            <person name="Manefield M."/>
            <person name="Russell T.L."/>
            <person name="Lee M.J."/>
        </authorList>
    </citation>
    <scope>NUCLEOTIDE SEQUENCE [LARGE SCALE GENOMIC DNA]</scope>
    <source>
        <strain evidence="11 12">DCMF</strain>
    </source>
</reference>
<dbReference type="GO" id="GO:0030170">
    <property type="term" value="F:pyridoxal phosphate binding"/>
    <property type="evidence" value="ECO:0007669"/>
    <property type="project" value="InterPro"/>
</dbReference>
<dbReference type="GO" id="GO:0009236">
    <property type="term" value="P:cobalamin biosynthetic process"/>
    <property type="evidence" value="ECO:0007669"/>
    <property type="project" value="UniProtKB-UniPathway"/>
</dbReference>
<evidence type="ECO:0000256" key="7">
    <source>
        <dbReference type="ARBA" id="ARBA00023239"/>
    </source>
</evidence>
<dbReference type="KEGG" id="fwa:DCMF_28235"/>
<evidence type="ECO:0000313" key="12">
    <source>
        <dbReference type="Proteomes" id="UP000323521"/>
    </source>
</evidence>
<comment type="catalytic activity">
    <reaction evidence="9">
        <text>O-phospho-L-threonine + H(+) = (R)-1-aminopropan-2-yl phosphate + CO2</text>
        <dbReference type="Rhea" id="RHEA:11492"/>
        <dbReference type="ChEBI" id="CHEBI:15378"/>
        <dbReference type="ChEBI" id="CHEBI:16526"/>
        <dbReference type="ChEBI" id="CHEBI:58563"/>
        <dbReference type="ChEBI" id="CHEBI:58675"/>
        <dbReference type="EC" id="4.1.1.81"/>
    </reaction>
</comment>
<dbReference type="InterPro" id="IPR015424">
    <property type="entry name" value="PyrdxlP-dep_Trfase"/>
</dbReference>
<gene>
    <name evidence="11" type="ORF">DCMF_28235</name>
</gene>
<dbReference type="InterPro" id="IPR004839">
    <property type="entry name" value="Aminotransferase_I/II_large"/>
</dbReference>
<dbReference type="PANTHER" id="PTHR42885:SF1">
    <property type="entry name" value="THREONINE-PHOSPHATE DECARBOXYLASE"/>
    <property type="match status" value="1"/>
</dbReference>
<dbReference type="Gene3D" id="3.40.640.10">
    <property type="entry name" value="Type I PLP-dependent aspartate aminotransferase-like (Major domain)"/>
    <property type="match status" value="1"/>
</dbReference>
<evidence type="ECO:0000256" key="1">
    <source>
        <dbReference type="ARBA" id="ARBA00001933"/>
    </source>
</evidence>
<keyword evidence="5" id="KW-0169">Cobalamin biosynthesis</keyword>